<dbReference type="InterPro" id="IPR054817">
    <property type="entry name" value="Glycosyl_F510_1955-like"/>
</dbReference>
<evidence type="ECO:0000256" key="1">
    <source>
        <dbReference type="SAM" id="SignalP"/>
    </source>
</evidence>
<evidence type="ECO:0000313" key="3">
    <source>
        <dbReference type="Proteomes" id="UP000190797"/>
    </source>
</evidence>
<dbReference type="InterPro" id="IPR015943">
    <property type="entry name" value="WD40/YVTN_repeat-like_dom_sf"/>
</dbReference>
<feature type="chain" id="PRO_5012843925" description="Exo-alpha-sialidase" evidence="1">
    <location>
        <begin position="29"/>
        <end position="292"/>
    </location>
</feature>
<proteinExistence type="predicted"/>
<name>A0A1U9ZYS8_9ACTN</name>
<organism evidence="2 3">
    <name type="scientific">[Actinomadura] parvosata subsp. kistnae</name>
    <dbReference type="NCBI Taxonomy" id="1909395"/>
    <lineage>
        <taxon>Bacteria</taxon>
        <taxon>Bacillati</taxon>
        <taxon>Actinomycetota</taxon>
        <taxon>Actinomycetes</taxon>
        <taxon>Streptosporangiales</taxon>
        <taxon>Streptosporangiaceae</taxon>
        <taxon>Nonomuraea</taxon>
    </lineage>
</organism>
<sequence length="292" mass="29820">MKRAGQRLCASAAGIALALALAGCGQGAQEPGATGDPSLGTGHVHGLGIDPSDGALYVAGHHGLFKITSSSTASRVADRDQDHMGFTIGGSKTFLASGHPSAEDVAPERPPHLGLIKSTDSGLTWKTISEDGSADFHSVQPAGDNLYAYDSQTSKVWRSLDGGATWTQGTEEKIIDLGADSEQSSRLYATTPDGLKVSEDGGLNYNDLTNAPLLSHIDVLPGEVLVGAGADGQIHISQDSGKSWSAAGKLPGQAAAFTAVNRQHLLAAMDDGTVLQSKDGGATFATAFSPAG</sequence>
<protein>
    <recommendedName>
        <fullName evidence="4">Exo-alpha-sialidase</fullName>
    </recommendedName>
</protein>
<keyword evidence="3" id="KW-1185">Reference proteome</keyword>
<dbReference type="Proteomes" id="UP000190797">
    <property type="component" value="Chromosome"/>
</dbReference>
<dbReference type="KEGG" id="noa:BKM31_17845"/>
<dbReference type="AlphaFoldDB" id="A0A1U9ZYS8"/>
<accession>A0A1U9ZYS8</accession>
<dbReference type="STRING" id="1909395.BKM31_17845"/>
<gene>
    <name evidence="2" type="ORF">BKM31_17845</name>
</gene>
<dbReference type="RefSeq" id="WP_155127546.1">
    <property type="nucleotide sequence ID" value="NZ_CP017717.1"/>
</dbReference>
<evidence type="ECO:0000313" key="2">
    <source>
        <dbReference type="EMBL" id="AQZ63079.1"/>
    </source>
</evidence>
<dbReference type="OrthoDB" id="9764804at2"/>
<dbReference type="SUPFAM" id="SSF110296">
    <property type="entry name" value="Oligoxyloglucan reducing end-specific cellobiohydrolase"/>
    <property type="match status" value="1"/>
</dbReference>
<dbReference type="EMBL" id="CP017717">
    <property type="protein sequence ID" value="AQZ63079.1"/>
    <property type="molecule type" value="Genomic_DNA"/>
</dbReference>
<feature type="signal peptide" evidence="1">
    <location>
        <begin position="1"/>
        <end position="28"/>
    </location>
</feature>
<evidence type="ECO:0008006" key="4">
    <source>
        <dbReference type="Google" id="ProtNLM"/>
    </source>
</evidence>
<dbReference type="NCBIfam" id="NF045728">
    <property type="entry name" value="glycosyl_F510_1955"/>
    <property type="match status" value="1"/>
</dbReference>
<keyword evidence="1" id="KW-0732">Signal</keyword>
<dbReference type="PROSITE" id="PS51257">
    <property type="entry name" value="PROKAR_LIPOPROTEIN"/>
    <property type="match status" value="1"/>
</dbReference>
<dbReference type="Gene3D" id="2.130.10.10">
    <property type="entry name" value="YVTN repeat-like/Quinoprotein amine dehydrogenase"/>
    <property type="match status" value="2"/>
</dbReference>
<dbReference type="CDD" id="cd15482">
    <property type="entry name" value="Sialidase_non-viral"/>
    <property type="match status" value="1"/>
</dbReference>
<reference evidence="3" key="1">
    <citation type="journal article" date="2017" name="Med. Chem. Commun.">
        <title>Nonomuraea sp. ATCC 55076 harbours the largest actinomycete chromosome to date and the kistamicin biosynthetic gene cluster.</title>
        <authorList>
            <person name="Nazari B."/>
            <person name="Forneris C.C."/>
            <person name="Gibson M.I."/>
            <person name="Moon K."/>
            <person name="Schramma K.R."/>
            <person name="Seyedsayamdost M.R."/>
        </authorList>
    </citation>
    <scope>NUCLEOTIDE SEQUENCE [LARGE SCALE GENOMIC DNA]</scope>
    <source>
        <strain evidence="3">ATCC 55076</strain>
    </source>
</reference>